<reference evidence="2" key="1">
    <citation type="journal article" date="2008" name="Nat. Genet.">
        <title>The Pristionchus pacificus genome provides a unique perspective on nematode lifestyle and parasitism.</title>
        <authorList>
            <person name="Dieterich C."/>
            <person name="Clifton S.W."/>
            <person name="Schuster L.N."/>
            <person name="Chinwalla A."/>
            <person name="Delehaunty K."/>
            <person name="Dinkelacker I."/>
            <person name="Fulton L."/>
            <person name="Fulton R."/>
            <person name="Godfrey J."/>
            <person name="Minx P."/>
            <person name="Mitreva M."/>
            <person name="Roeseler W."/>
            <person name="Tian H."/>
            <person name="Witte H."/>
            <person name="Yang S.P."/>
            <person name="Wilson R.K."/>
            <person name="Sommer R.J."/>
        </authorList>
    </citation>
    <scope>NUCLEOTIDE SEQUENCE [LARGE SCALE GENOMIC DNA]</scope>
    <source>
        <strain evidence="2">PS312</strain>
    </source>
</reference>
<dbReference type="AlphaFoldDB" id="A0A2A6BA81"/>
<name>A0A2A6BA81_PRIPA</name>
<evidence type="ECO:0000313" key="2">
    <source>
        <dbReference type="Proteomes" id="UP000005239"/>
    </source>
</evidence>
<keyword evidence="2" id="KW-1185">Reference proteome</keyword>
<dbReference type="EnsemblMetazoa" id="PPA37533.1">
    <property type="protein sequence ID" value="PPA37533.1"/>
    <property type="gene ID" value="WBGene00275902"/>
</dbReference>
<proteinExistence type="predicted"/>
<accession>A0A8R1US13</accession>
<gene>
    <name evidence="1" type="primary">WBGene00275902</name>
</gene>
<reference evidence="1" key="2">
    <citation type="submission" date="2022-06" db="UniProtKB">
        <authorList>
            <consortium name="EnsemblMetazoa"/>
        </authorList>
    </citation>
    <scope>IDENTIFICATION</scope>
    <source>
        <strain evidence="1">PS312</strain>
    </source>
</reference>
<protein>
    <submittedName>
        <fullName evidence="1">Uncharacterized protein</fullName>
    </submittedName>
</protein>
<accession>A0A2A6BA81</accession>
<sequence length="205" mass="23583">MRLPKMSEFNVDWGEKWNYYSPDRCLVNDAVLLHLSTCTQHAVLGQGDFTAQGILSASEVTLPIRSGNLSSYQAVFHSSGCKYVEFIAQKSVVDHFFTLRHRSLSMTSDTNYQYLRNRRRSTIMRSSKWVDGYCLVEMGRMNASEQLHSKVPLLPDDLMLMIFAELTMQDRAILNTSCQHNHIRVLWTAIEHRFDAKAPQAHLKI</sequence>
<organism evidence="1 2">
    <name type="scientific">Pristionchus pacificus</name>
    <name type="common">Parasitic nematode worm</name>
    <dbReference type="NCBI Taxonomy" id="54126"/>
    <lineage>
        <taxon>Eukaryota</taxon>
        <taxon>Metazoa</taxon>
        <taxon>Ecdysozoa</taxon>
        <taxon>Nematoda</taxon>
        <taxon>Chromadorea</taxon>
        <taxon>Rhabditida</taxon>
        <taxon>Rhabditina</taxon>
        <taxon>Diplogasteromorpha</taxon>
        <taxon>Diplogasteroidea</taxon>
        <taxon>Neodiplogasteridae</taxon>
        <taxon>Pristionchus</taxon>
    </lineage>
</organism>
<evidence type="ECO:0000313" key="1">
    <source>
        <dbReference type="EnsemblMetazoa" id="PPA37533.1"/>
    </source>
</evidence>
<dbReference type="Proteomes" id="UP000005239">
    <property type="component" value="Unassembled WGS sequence"/>
</dbReference>